<keyword evidence="1" id="KW-0812">Transmembrane</keyword>
<gene>
    <name evidence="2" type="ORF">SAMN05877753_103362</name>
</gene>
<accession>A0A285CQY5</accession>
<sequence length="201" mass="21955">MEARSANTLFIVEVAIFTAIAFLLDYLSGILMKSIWPQGGSISIAMVPVVLMAFRWGLKGGLLTGFLLGSIQLVNGFATILYFLQIIFDYSLAFAMVGFAGLFAKPVQKALMNGDKGKLLAYSIAGTVIGGLLRYFVHFISGVTFFAQWAPEGQPVWLYSITYNGGYMIPSIILTAVIVYLLLLTAPNQMMRKDLSLSKTV</sequence>
<dbReference type="RefSeq" id="WP_097158272.1">
    <property type="nucleotide sequence ID" value="NZ_JBEPMQ010000002.1"/>
</dbReference>
<dbReference type="EMBL" id="OAOP01000003">
    <property type="protein sequence ID" value="SNX69979.1"/>
    <property type="molecule type" value="Genomic_DNA"/>
</dbReference>
<feature type="transmembrane region" description="Helical" evidence="1">
    <location>
        <begin position="61"/>
        <end position="84"/>
    </location>
</feature>
<proteinExistence type="predicted"/>
<dbReference type="GO" id="GO:0015234">
    <property type="term" value="F:thiamine transmembrane transporter activity"/>
    <property type="evidence" value="ECO:0007669"/>
    <property type="project" value="InterPro"/>
</dbReference>
<evidence type="ECO:0000313" key="2">
    <source>
        <dbReference type="EMBL" id="SNX69979.1"/>
    </source>
</evidence>
<keyword evidence="1" id="KW-0472">Membrane</keyword>
<reference evidence="2 3" key="1">
    <citation type="submission" date="2017-08" db="EMBL/GenBank/DDBJ databases">
        <authorList>
            <person name="de Groot N.N."/>
        </authorList>
    </citation>
    <scope>NUCLEOTIDE SEQUENCE [LARGE SCALE GENOMIC DNA]</scope>
    <source>
        <strain evidence="2 3">JC228</strain>
    </source>
</reference>
<dbReference type="NCBIfam" id="TIGR02357">
    <property type="entry name" value="ECF_ThiT_YuaJ"/>
    <property type="match status" value="1"/>
</dbReference>
<organism evidence="2 3">
    <name type="scientific">Bacillus oleivorans</name>
    <dbReference type="NCBI Taxonomy" id="1448271"/>
    <lineage>
        <taxon>Bacteria</taxon>
        <taxon>Bacillati</taxon>
        <taxon>Bacillota</taxon>
        <taxon>Bacilli</taxon>
        <taxon>Bacillales</taxon>
        <taxon>Bacillaceae</taxon>
        <taxon>Bacillus</taxon>
    </lineage>
</organism>
<dbReference type="Gene3D" id="1.10.1760.20">
    <property type="match status" value="1"/>
</dbReference>
<evidence type="ECO:0000313" key="3">
    <source>
        <dbReference type="Proteomes" id="UP000219546"/>
    </source>
</evidence>
<feature type="transmembrane region" description="Helical" evidence="1">
    <location>
        <begin position="35"/>
        <end position="54"/>
    </location>
</feature>
<dbReference type="AlphaFoldDB" id="A0A285CQY5"/>
<feature type="transmembrane region" description="Helical" evidence="1">
    <location>
        <begin position="7"/>
        <end position="29"/>
    </location>
</feature>
<dbReference type="Pfam" id="PF09515">
    <property type="entry name" value="Thia_YuaJ"/>
    <property type="match status" value="1"/>
</dbReference>
<feature type="transmembrane region" description="Helical" evidence="1">
    <location>
        <begin position="119"/>
        <end position="147"/>
    </location>
</feature>
<dbReference type="GO" id="GO:0005886">
    <property type="term" value="C:plasma membrane"/>
    <property type="evidence" value="ECO:0007669"/>
    <property type="project" value="InterPro"/>
</dbReference>
<keyword evidence="3" id="KW-1185">Reference proteome</keyword>
<protein>
    <submittedName>
        <fullName evidence="2">Thiamine transporter</fullName>
    </submittedName>
</protein>
<evidence type="ECO:0000256" key="1">
    <source>
        <dbReference type="SAM" id="Phobius"/>
    </source>
</evidence>
<name>A0A285CQY5_9BACI</name>
<keyword evidence="1" id="KW-1133">Transmembrane helix</keyword>
<feature type="transmembrane region" description="Helical" evidence="1">
    <location>
        <begin position="90"/>
        <end position="107"/>
    </location>
</feature>
<feature type="transmembrane region" description="Helical" evidence="1">
    <location>
        <begin position="167"/>
        <end position="186"/>
    </location>
</feature>
<dbReference type="InterPro" id="IPR012651">
    <property type="entry name" value="Thia_Transptr_ThiT"/>
</dbReference>
<dbReference type="Proteomes" id="UP000219546">
    <property type="component" value="Unassembled WGS sequence"/>
</dbReference>
<dbReference type="OrthoDB" id="9795813at2"/>